<gene>
    <name evidence="1" type="ORF">HPB50_013903</name>
</gene>
<evidence type="ECO:0000313" key="2">
    <source>
        <dbReference type="Proteomes" id="UP000821845"/>
    </source>
</evidence>
<proteinExistence type="predicted"/>
<name>A0ACB7TKC5_HYAAI</name>
<comment type="caution">
    <text evidence="1">The sequence shown here is derived from an EMBL/GenBank/DDBJ whole genome shotgun (WGS) entry which is preliminary data.</text>
</comment>
<keyword evidence="2" id="KW-1185">Reference proteome</keyword>
<reference evidence="1" key="1">
    <citation type="submission" date="2020-05" db="EMBL/GenBank/DDBJ databases">
        <title>Large-scale comparative analyses of tick genomes elucidate their genetic diversity and vector capacities.</title>
        <authorList>
            <person name="Jia N."/>
            <person name="Wang J."/>
            <person name="Shi W."/>
            <person name="Du L."/>
            <person name="Sun Y."/>
            <person name="Zhan W."/>
            <person name="Jiang J."/>
            <person name="Wang Q."/>
            <person name="Zhang B."/>
            <person name="Ji P."/>
            <person name="Sakyi L.B."/>
            <person name="Cui X."/>
            <person name="Yuan T."/>
            <person name="Jiang B."/>
            <person name="Yang W."/>
            <person name="Lam T.T.-Y."/>
            <person name="Chang Q."/>
            <person name="Ding S."/>
            <person name="Wang X."/>
            <person name="Zhu J."/>
            <person name="Ruan X."/>
            <person name="Zhao L."/>
            <person name="Wei J."/>
            <person name="Que T."/>
            <person name="Du C."/>
            <person name="Cheng J."/>
            <person name="Dai P."/>
            <person name="Han X."/>
            <person name="Huang E."/>
            <person name="Gao Y."/>
            <person name="Liu J."/>
            <person name="Shao H."/>
            <person name="Ye R."/>
            <person name="Li L."/>
            <person name="Wei W."/>
            <person name="Wang X."/>
            <person name="Wang C."/>
            <person name="Yang T."/>
            <person name="Huo Q."/>
            <person name="Li W."/>
            <person name="Guo W."/>
            <person name="Chen H."/>
            <person name="Zhou L."/>
            <person name="Ni X."/>
            <person name="Tian J."/>
            <person name="Zhou Y."/>
            <person name="Sheng Y."/>
            <person name="Liu T."/>
            <person name="Pan Y."/>
            <person name="Xia L."/>
            <person name="Li J."/>
            <person name="Zhao F."/>
            <person name="Cao W."/>
        </authorList>
    </citation>
    <scope>NUCLEOTIDE SEQUENCE</scope>
    <source>
        <strain evidence="1">Hyas-2018</strain>
    </source>
</reference>
<organism evidence="1 2">
    <name type="scientific">Hyalomma asiaticum</name>
    <name type="common">Tick</name>
    <dbReference type="NCBI Taxonomy" id="266040"/>
    <lineage>
        <taxon>Eukaryota</taxon>
        <taxon>Metazoa</taxon>
        <taxon>Ecdysozoa</taxon>
        <taxon>Arthropoda</taxon>
        <taxon>Chelicerata</taxon>
        <taxon>Arachnida</taxon>
        <taxon>Acari</taxon>
        <taxon>Parasitiformes</taxon>
        <taxon>Ixodida</taxon>
        <taxon>Ixodoidea</taxon>
        <taxon>Ixodidae</taxon>
        <taxon>Hyalomminae</taxon>
        <taxon>Hyalomma</taxon>
    </lineage>
</organism>
<dbReference type="EMBL" id="CM023481">
    <property type="protein sequence ID" value="KAH6946551.1"/>
    <property type="molecule type" value="Genomic_DNA"/>
</dbReference>
<accession>A0ACB7TKC5</accession>
<evidence type="ECO:0000313" key="1">
    <source>
        <dbReference type="EMBL" id="KAH6946551.1"/>
    </source>
</evidence>
<sequence length="99" mass="10675">MAPKMPPRFPEDSYLTFTERRFSTCALIFGPSGMFPAAGAVPSGPHPVQLPEIRPDQHLQMPASASCGTSSGTGMPPGAATNHRSSHLQRVRFFPLKIL</sequence>
<dbReference type="Proteomes" id="UP000821845">
    <property type="component" value="Chromosome 1"/>
</dbReference>
<protein>
    <submittedName>
        <fullName evidence="1">Uncharacterized protein</fullName>
    </submittedName>
</protein>